<evidence type="ECO:0000256" key="1">
    <source>
        <dbReference type="ARBA" id="ARBA00009922"/>
    </source>
</evidence>
<dbReference type="GO" id="GO:0003677">
    <property type="term" value="F:DNA binding"/>
    <property type="evidence" value="ECO:0007669"/>
    <property type="project" value="UniProtKB-KW"/>
</dbReference>
<evidence type="ECO:0000259" key="16">
    <source>
        <dbReference type="PROSITE" id="PS51198"/>
    </source>
</evidence>
<accession>A0A2M7W226</accession>
<dbReference type="InterPro" id="IPR011604">
    <property type="entry name" value="PDDEXK-like_dom_sf"/>
</dbReference>
<dbReference type="SUPFAM" id="SSF52540">
    <property type="entry name" value="P-loop containing nucleoside triphosphate hydrolases"/>
    <property type="match status" value="1"/>
</dbReference>
<keyword evidence="9" id="KW-0238">DNA-binding</keyword>
<keyword evidence="8 15" id="KW-0067">ATP-binding</keyword>
<keyword evidence="2" id="KW-0540">Nuclease</keyword>
<dbReference type="InterPro" id="IPR000212">
    <property type="entry name" value="DNA_helicase_UvrD/REP"/>
</dbReference>
<dbReference type="Gene3D" id="3.90.320.10">
    <property type="match status" value="1"/>
</dbReference>
<dbReference type="InterPro" id="IPR038726">
    <property type="entry name" value="PDDEXK_AddAB-type"/>
</dbReference>
<dbReference type="Pfam" id="PF00580">
    <property type="entry name" value="UvrD-helicase"/>
    <property type="match status" value="1"/>
</dbReference>
<dbReference type="EC" id="5.6.2.4" evidence="13"/>
<comment type="similarity">
    <text evidence="1">Belongs to the helicase family. UvrD subfamily.</text>
</comment>
<keyword evidence="11" id="KW-0413">Isomerase</keyword>
<comment type="catalytic activity">
    <reaction evidence="14">
        <text>ATP + H2O = ADP + phosphate + H(+)</text>
        <dbReference type="Rhea" id="RHEA:13065"/>
        <dbReference type="ChEBI" id="CHEBI:15377"/>
        <dbReference type="ChEBI" id="CHEBI:15378"/>
        <dbReference type="ChEBI" id="CHEBI:30616"/>
        <dbReference type="ChEBI" id="CHEBI:43474"/>
        <dbReference type="ChEBI" id="CHEBI:456216"/>
        <dbReference type="EC" id="5.6.2.4"/>
    </reaction>
</comment>
<dbReference type="PROSITE" id="PS51198">
    <property type="entry name" value="UVRD_HELICASE_ATP_BIND"/>
    <property type="match status" value="1"/>
</dbReference>
<keyword evidence="4" id="KW-0227">DNA damage</keyword>
<dbReference type="PANTHER" id="PTHR11070:SF2">
    <property type="entry name" value="ATP-DEPENDENT DNA HELICASE SRS2"/>
    <property type="match status" value="1"/>
</dbReference>
<evidence type="ECO:0000313" key="19">
    <source>
        <dbReference type="Proteomes" id="UP000228952"/>
    </source>
</evidence>
<dbReference type="AlphaFoldDB" id="A0A2M7W226"/>
<evidence type="ECO:0000256" key="11">
    <source>
        <dbReference type="ARBA" id="ARBA00023235"/>
    </source>
</evidence>
<keyword evidence="3 15" id="KW-0547">Nucleotide-binding</keyword>
<dbReference type="InterPro" id="IPR013986">
    <property type="entry name" value="DExx_box_DNA_helicase_dom_sf"/>
</dbReference>
<keyword evidence="7" id="KW-0269">Exonuclease</keyword>
<evidence type="ECO:0000256" key="5">
    <source>
        <dbReference type="ARBA" id="ARBA00022801"/>
    </source>
</evidence>
<evidence type="ECO:0000256" key="4">
    <source>
        <dbReference type="ARBA" id="ARBA00022763"/>
    </source>
</evidence>
<evidence type="ECO:0000256" key="15">
    <source>
        <dbReference type="PROSITE-ProRule" id="PRU00560"/>
    </source>
</evidence>
<evidence type="ECO:0000256" key="13">
    <source>
        <dbReference type="ARBA" id="ARBA00034808"/>
    </source>
</evidence>
<dbReference type="Gene3D" id="1.10.486.10">
    <property type="entry name" value="PCRA, domain 4"/>
    <property type="match status" value="1"/>
</dbReference>
<evidence type="ECO:0000256" key="10">
    <source>
        <dbReference type="ARBA" id="ARBA00023204"/>
    </source>
</evidence>
<evidence type="ECO:0000259" key="17">
    <source>
        <dbReference type="PROSITE" id="PS51217"/>
    </source>
</evidence>
<dbReference type="InterPro" id="IPR014016">
    <property type="entry name" value="UvrD-like_ATP-bd"/>
</dbReference>
<evidence type="ECO:0000256" key="6">
    <source>
        <dbReference type="ARBA" id="ARBA00022806"/>
    </source>
</evidence>
<keyword evidence="5 15" id="KW-0378">Hydrolase</keyword>
<dbReference type="GO" id="GO:0005524">
    <property type="term" value="F:ATP binding"/>
    <property type="evidence" value="ECO:0007669"/>
    <property type="project" value="UniProtKB-UniRule"/>
</dbReference>
<feature type="non-terminal residue" evidence="18">
    <location>
        <position position="1"/>
    </location>
</feature>
<evidence type="ECO:0000256" key="2">
    <source>
        <dbReference type="ARBA" id="ARBA00022722"/>
    </source>
</evidence>
<dbReference type="CDD" id="cd17932">
    <property type="entry name" value="DEXQc_UvrD"/>
    <property type="match status" value="1"/>
</dbReference>
<dbReference type="Gene3D" id="1.10.10.160">
    <property type="match status" value="1"/>
</dbReference>
<comment type="caution">
    <text evidence="18">The sequence shown here is derived from an EMBL/GenBank/DDBJ whole genome shotgun (WGS) entry which is preliminary data.</text>
</comment>
<evidence type="ECO:0000256" key="8">
    <source>
        <dbReference type="ARBA" id="ARBA00022840"/>
    </source>
</evidence>
<dbReference type="InterPro" id="IPR027417">
    <property type="entry name" value="P-loop_NTPase"/>
</dbReference>
<dbReference type="EMBL" id="PFQB01000054">
    <property type="protein sequence ID" value="PJA14328.1"/>
    <property type="molecule type" value="Genomic_DNA"/>
</dbReference>
<organism evidence="18 19">
    <name type="scientific">Candidatus Dojkabacteria bacterium CG_4_10_14_0_2_um_filter_Dojkabacteria_WS6_41_15</name>
    <dbReference type="NCBI Taxonomy" id="2014249"/>
    <lineage>
        <taxon>Bacteria</taxon>
        <taxon>Candidatus Dojkabacteria</taxon>
    </lineage>
</organism>
<evidence type="ECO:0000256" key="9">
    <source>
        <dbReference type="ARBA" id="ARBA00023125"/>
    </source>
</evidence>
<reference evidence="19" key="1">
    <citation type="submission" date="2017-09" db="EMBL/GenBank/DDBJ databases">
        <title>Depth-based differentiation of microbial function through sediment-hosted aquifers and enrichment of novel symbionts in the deep terrestrial subsurface.</title>
        <authorList>
            <person name="Probst A.J."/>
            <person name="Ladd B."/>
            <person name="Jarett J.K."/>
            <person name="Geller-Mcgrath D.E."/>
            <person name="Sieber C.M.K."/>
            <person name="Emerson J.B."/>
            <person name="Anantharaman K."/>
            <person name="Thomas B.C."/>
            <person name="Malmstrom R."/>
            <person name="Stieglmeier M."/>
            <person name="Klingl A."/>
            <person name="Woyke T."/>
            <person name="Ryan C.M."/>
            <person name="Banfield J.F."/>
        </authorList>
    </citation>
    <scope>NUCLEOTIDE SEQUENCE [LARGE SCALE GENOMIC DNA]</scope>
</reference>
<dbReference type="Pfam" id="PF13361">
    <property type="entry name" value="UvrD_C"/>
    <property type="match status" value="1"/>
</dbReference>
<feature type="binding site" evidence="15">
    <location>
        <begin position="32"/>
        <end position="39"/>
    </location>
    <ligand>
        <name>ATP</name>
        <dbReference type="ChEBI" id="CHEBI:30616"/>
    </ligand>
</feature>
<evidence type="ECO:0000256" key="14">
    <source>
        <dbReference type="ARBA" id="ARBA00048988"/>
    </source>
</evidence>
<keyword evidence="10" id="KW-0234">DNA repair</keyword>
<dbReference type="Gene3D" id="3.40.50.300">
    <property type="entry name" value="P-loop containing nucleotide triphosphate hydrolases"/>
    <property type="match status" value="2"/>
</dbReference>
<dbReference type="Proteomes" id="UP000228952">
    <property type="component" value="Unassembled WGS sequence"/>
</dbReference>
<proteinExistence type="inferred from homology"/>
<dbReference type="PROSITE" id="PS51217">
    <property type="entry name" value="UVRD_HELICASE_CTER"/>
    <property type="match status" value="1"/>
</dbReference>
<comment type="catalytic activity">
    <reaction evidence="12">
        <text>Couples ATP hydrolysis with the unwinding of duplex DNA by translocating in the 3'-5' direction.</text>
        <dbReference type="EC" id="5.6.2.4"/>
    </reaction>
</comment>
<evidence type="ECO:0000256" key="3">
    <source>
        <dbReference type="ARBA" id="ARBA00022741"/>
    </source>
</evidence>
<name>A0A2M7W226_9BACT</name>
<evidence type="ECO:0000256" key="7">
    <source>
        <dbReference type="ARBA" id="ARBA00022839"/>
    </source>
</evidence>
<feature type="domain" description="UvrD-like helicase ATP-binding" evidence="16">
    <location>
        <begin position="11"/>
        <end position="332"/>
    </location>
</feature>
<dbReference type="InterPro" id="IPR014017">
    <property type="entry name" value="DNA_helicase_UvrD-like_C"/>
</dbReference>
<protein>
    <recommendedName>
        <fullName evidence="13">DNA 3'-5' helicase</fullName>
        <ecNumber evidence="13">5.6.2.4</ecNumber>
    </recommendedName>
</protein>
<gene>
    <name evidence="18" type="ORF">COX64_02180</name>
</gene>
<keyword evidence="6 15" id="KW-0347">Helicase</keyword>
<dbReference type="Pfam" id="PF12705">
    <property type="entry name" value="PDDEXK_1"/>
    <property type="match status" value="1"/>
</dbReference>
<evidence type="ECO:0000256" key="12">
    <source>
        <dbReference type="ARBA" id="ARBA00034617"/>
    </source>
</evidence>
<dbReference type="GO" id="GO:0000725">
    <property type="term" value="P:recombinational repair"/>
    <property type="evidence" value="ECO:0007669"/>
    <property type="project" value="TreeGrafter"/>
</dbReference>
<dbReference type="PANTHER" id="PTHR11070">
    <property type="entry name" value="UVRD / RECB / PCRA DNA HELICASE FAMILY MEMBER"/>
    <property type="match status" value="1"/>
</dbReference>
<dbReference type="GO" id="GO:0004527">
    <property type="term" value="F:exonuclease activity"/>
    <property type="evidence" value="ECO:0007669"/>
    <property type="project" value="UniProtKB-KW"/>
</dbReference>
<evidence type="ECO:0000313" key="18">
    <source>
        <dbReference type="EMBL" id="PJA14328.1"/>
    </source>
</evidence>
<dbReference type="GO" id="GO:0043138">
    <property type="term" value="F:3'-5' DNA helicase activity"/>
    <property type="evidence" value="ECO:0007669"/>
    <property type="project" value="UniProtKB-EC"/>
</dbReference>
<sequence>GRLQYTMVDLSSLNAAQREAVETLDGPVLIVAGPGTGKTTVLTYRIAHILSSTDTKPDSILAMTFTEAGVYAMRKKLYELIGATAFNVEITTIHGFCNAVIQEFSEYFTAMQGFTALNDIERIKFTQRILEHAAYQHLSPVNAKDLYIPDLLSLISTMKREYITPFRLETAIQRETDALAGMEKYVTRGPDKGKKVRQEYEDQVKRIAKYKEVLVFYDHYQVMLTEKKRYDYEDMILVVLEALQKNAELRATLQEKYQYLLMDEYQDTNDAQNTLLFTLAEYWGEEANIFVVGDDDQAIFRFQGASVKNIVDYLGKYPKATVITLTENYRSQQRVLDASREFIRNNTNSLEKVLGTINKALTSNTTNKAKRLRTAKFHRGEAENLFIADKILSLTAGQKKKKFEDIAILVRNNADMDAIVDMLQRKRIPYVRKAGDNALDDMCVKQLLDLVRLVTLIGTNEINDLLLVRILHFTYLGVPKLDLLKLGRAYPERRIDTLWEYIAGNTKEVDISVLGISVGGKAKLLEFFDKVVTWYSTSYREPLVKMLEILMHESGLLDHVLGDKHKIKHLNALNSFFAEVKALNVSEPDMAMADFLEAVDLMNQFNLPIKEKDLGVQEKGVQIMTAHSSKGLEFNYVFIPQLYSTKWDHRKVRKNLELPSSLTAETAELDTLEEDRRLLYVAITRAKKRVYLSYAATYASVFGRDKDVQRSQFIDELPKAQLMRLKVEKYTKLVQEHVAELLAARPFNTVYINSVDERDVIRSIVSRFDLHPTGLNNYLECPMRFLLGNLLRIPSAITAPLAYGNAYHDALEKLYKSVKVSLAPLTQTEFIEVFGKKLKTYPLRTSQREKLFEKGKKNLALYYDEFKGKFPVPVKTEHKLVGVLSGARIKGRVDRIDYIDTAKKSLKVVDYKTGKALGPGAFGKLHPSAVFDKYNYEKAKAQRYFNQLLFYKVVADLDWWITSNVAEVVQGSLYFVDPEREQFIERIVEYQREDVEDMKELIITTWNKIQSLEFPRVHGPEDKCEYCRVGED</sequence>
<feature type="domain" description="UvrD-like helicase C-terminal" evidence="17">
    <location>
        <begin position="333"/>
        <end position="631"/>
    </location>
</feature>